<dbReference type="Gene3D" id="1.20.120.1770">
    <property type="match status" value="1"/>
</dbReference>
<reference evidence="10 11" key="1">
    <citation type="submission" date="2015-04" db="EMBL/GenBank/DDBJ databases">
        <title>Complete genome sequence of Schizopora paradoxa KUC8140, a cosmopolitan wood degrader in East Asia.</title>
        <authorList>
            <consortium name="DOE Joint Genome Institute"/>
            <person name="Min B."/>
            <person name="Park H."/>
            <person name="Jang Y."/>
            <person name="Kim J.-J."/>
            <person name="Kim K.H."/>
            <person name="Pangilinan J."/>
            <person name="Lipzen A."/>
            <person name="Riley R."/>
            <person name="Grigoriev I.V."/>
            <person name="Spatafora J.W."/>
            <person name="Choi I.-G."/>
        </authorList>
    </citation>
    <scope>NUCLEOTIDE SEQUENCE [LARGE SCALE GENOMIC DNA]</scope>
    <source>
        <strain evidence="10 11">KUC8140</strain>
    </source>
</reference>
<dbReference type="InterPro" id="IPR005018">
    <property type="entry name" value="DOMON_domain"/>
</dbReference>
<dbReference type="Proteomes" id="UP000053477">
    <property type="component" value="Unassembled WGS sequence"/>
</dbReference>
<feature type="domain" description="Cytochrome b561" evidence="9">
    <location>
        <begin position="129"/>
        <end position="362"/>
    </location>
</feature>
<feature type="compositionally biased region" description="Polar residues" evidence="7">
    <location>
        <begin position="496"/>
        <end position="513"/>
    </location>
</feature>
<dbReference type="InParanoid" id="A0A0H2SG53"/>
<feature type="compositionally biased region" description="Polar residues" evidence="7">
    <location>
        <begin position="449"/>
        <end position="459"/>
    </location>
</feature>
<evidence type="ECO:0000256" key="6">
    <source>
        <dbReference type="ARBA" id="ARBA00023136"/>
    </source>
</evidence>
<dbReference type="SMART" id="SM00664">
    <property type="entry name" value="DoH"/>
    <property type="match status" value="1"/>
</dbReference>
<dbReference type="InterPro" id="IPR015920">
    <property type="entry name" value="Cellobiose_DH-like_cyt"/>
</dbReference>
<keyword evidence="2" id="KW-0813">Transport</keyword>
<evidence type="ECO:0000256" key="4">
    <source>
        <dbReference type="ARBA" id="ARBA00022982"/>
    </source>
</evidence>
<feature type="transmembrane region" description="Helical" evidence="8">
    <location>
        <begin position="184"/>
        <end position="209"/>
    </location>
</feature>
<dbReference type="CDD" id="cd08760">
    <property type="entry name" value="Cyt_b561_FRRS1_like"/>
    <property type="match status" value="1"/>
</dbReference>
<feature type="transmembrane region" description="Helical" evidence="8">
    <location>
        <begin position="342"/>
        <end position="362"/>
    </location>
</feature>
<dbReference type="CDD" id="cd09630">
    <property type="entry name" value="CDH_like_cytochrome"/>
    <property type="match status" value="1"/>
</dbReference>
<dbReference type="InterPro" id="IPR006593">
    <property type="entry name" value="Cyt_b561/ferric_Rdtase_TM"/>
</dbReference>
<evidence type="ECO:0000256" key="3">
    <source>
        <dbReference type="ARBA" id="ARBA00022692"/>
    </source>
</evidence>
<sequence length="522" mass="55810">MCIAAVVNGSTVEYILQSTGSASLGWMAMRVLFCVPVPSGFGSQMANTPMVIMWANSDGSITLSQRQASGHVMPTVVSSPPRVATAQPTLSSTSGSQPKFGYSIPANSDTTQAIIWAFGTTNPGSSSVSANLLQHLSSGTLSLDLTKQLSGDGSSLSNPAASNAGGSSQGSAISIPLLPYQKLIIAHASILGVAFLILLPTGALLARYLRTFSRSWFKGHWIIQFGLAGPLIVIGVALGIASVHSEGSEHLDDTHKKWGVGIFVLYLIQISLGGIIHFVKPKPKEDPVTGQLLPRRRPPQNYGHAILGIAVIALAFYQVRTGYKKEWPNTTGRGNAPKQVNIAWTVWVVMVPLLYTLGLFLLPRQLNQERMSRMPRGLQIESVSSEPPEYEGEDGSQQAHANAKATTVANAIHYNYSAVRTSGSDNGHDDVDQAVAEMRDPDADDVPLTPTSAVRSHGSSTRRLKDKGKGKEPAGQSSMMSAVIRNPSMRERDRGSTITLPRSVRSTNTGSNISHHRNESNS</sequence>
<keyword evidence="5 8" id="KW-1133">Transmembrane helix</keyword>
<dbReference type="Pfam" id="PF16010">
    <property type="entry name" value="CDH-cyt"/>
    <property type="match status" value="1"/>
</dbReference>
<feature type="region of interest" description="Disordered" evidence="7">
    <location>
        <begin position="440"/>
        <end position="522"/>
    </location>
</feature>
<dbReference type="EMBL" id="KQ085921">
    <property type="protein sequence ID" value="KLO16026.1"/>
    <property type="molecule type" value="Genomic_DNA"/>
</dbReference>
<feature type="transmembrane region" description="Helical" evidence="8">
    <location>
        <begin position="221"/>
        <end position="240"/>
    </location>
</feature>
<evidence type="ECO:0000313" key="11">
    <source>
        <dbReference type="Proteomes" id="UP000053477"/>
    </source>
</evidence>
<protein>
    <recommendedName>
        <fullName evidence="9">Cytochrome b561 domain-containing protein</fullName>
    </recommendedName>
</protein>
<feature type="transmembrane region" description="Helical" evidence="8">
    <location>
        <begin position="260"/>
        <end position="280"/>
    </location>
</feature>
<dbReference type="STRING" id="27342.A0A0H2SG53"/>
<dbReference type="PROSITE" id="PS50939">
    <property type="entry name" value="CYTOCHROME_B561"/>
    <property type="match status" value="1"/>
</dbReference>
<dbReference type="GO" id="GO:0016020">
    <property type="term" value="C:membrane"/>
    <property type="evidence" value="ECO:0007669"/>
    <property type="project" value="UniProtKB-SubCell"/>
</dbReference>
<keyword evidence="6 8" id="KW-0472">Membrane</keyword>
<evidence type="ECO:0000313" key="10">
    <source>
        <dbReference type="EMBL" id="KLO16026.1"/>
    </source>
</evidence>
<name>A0A0H2SG53_9AGAM</name>
<feature type="region of interest" description="Disordered" evidence="7">
    <location>
        <begin position="384"/>
        <end position="403"/>
    </location>
</feature>
<dbReference type="OrthoDB" id="19261at2759"/>
<dbReference type="Gene3D" id="2.60.40.1210">
    <property type="entry name" value="Cellobiose dehydrogenase, cytochrome domain"/>
    <property type="match status" value="1"/>
</dbReference>
<dbReference type="PANTHER" id="PTHR47797:SF3">
    <property type="entry name" value="CYTOCHROME B561 DOMAIN-CONTAINING PROTEIN"/>
    <property type="match status" value="1"/>
</dbReference>
<gene>
    <name evidence="10" type="ORF">SCHPADRAFT_823713</name>
</gene>
<evidence type="ECO:0000256" key="2">
    <source>
        <dbReference type="ARBA" id="ARBA00022448"/>
    </source>
</evidence>
<keyword evidence="4" id="KW-0249">Electron transport</keyword>
<evidence type="ECO:0000256" key="5">
    <source>
        <dbReference type="ARBA" id="ARBA00022989"/>
    </source>
</evidence>
<dbReference type="PANTHER" id="PTHR47797">
    <property type="entry name" value="DEHYDROGENASE, PUTATIVE (AFU_ORTHOLOGUE AFUA_8G05805)-RELATED"/>
    <property type="match status" value="1"/>
</dbReference>
<evidence type="ECO:0000256" key="7">
    <source>
        <dbReference type="SAM" id="MobiDB-lite"/>
    </source>
</evidence>
<organism evidence="10 11">
    <name type="scientific">Schizopora paradoxa</name>
    <dbReference type="NCBI Taxonomy" id="27342"/>
    <lineage>
        <taxon>Eukaryota</taxon>
        <taxon>Fungi</taxon>
        <taxon>Dikarya</taxon>
        <taxon>Basidiomycota</taxon>
        <taxon>Agaricomycotina</taxon>
        <taxon>Agaricomycetes</taxon>
        <taxon>Hymenochaetales</taxon>
        <taxon>Schizoporaceae</taxon>
        <taxon>Schizopora</taxon>
    </lineage>
</organism>
<keyword evidence="3 8" id="KW-0812">Transmembrane</keyword>
<feature type="compositionally biased region" description="Polar residues" evidence="7">
    <location>
        <begin position="86"/>
        <end position="97"/>
    </location>
</feature>
<feature type="transmembrane region" description="Helical" evidence="8">
    <location>
        <begin position="301"/>
        <end position="319"/>
    </location>
</feature>
<comment type="subcellular location">
    <subcellularLocation>
        <location evidence="1">Membrane</location>
    </subcellularLocation>
</comment>
<accession>A0A0H2SG53</accession>
<feature type="region of interest" description="Disordered" evidence="7">
    <location>
        <begin position="73"/>
        <end position="102"/>
    </location>
</feature>
<keyword evidence="11" id="KW-1185">Reference proteome</keyword>
<evidence type="ECO:0000256" key="8">
    <source>
        <dbReference type="SAM" id="Phobius"/>
    </source>
</evidence>
<dbReference type="SUPFAM" id="SSF49344">
    <property type="entry name" value="CBD9-like"/>
    <property type="match status" value="1"/>
</dbReference>
<proteinExistence type="predicted"/>
<evidence type="ECO:0000259" key="9">
    <source>
        <dbReference type="PROSITE" id="PS50939"/>
    </source>
</evidence>
<evidence type="ECO:0000256" key="1">
    <source>
        <dbReference type="ARBA" id="ARBA00004370"/>
    </source>
</evidence>
<dbReference type="AlphaFoldDB" id="A0A0H2SG53"/>
<dbReference type="Pfam" id="PF03188">
    <property type="entry name" value="Cytochrom_B561"/>
    <property type="match status" value="1"/>
</dbReference>
<dbReference type="SMART" id="SM00665">
    <property type="entry name" value="B561"/>
    <property type="match status" value="1"/>
</dbReference>